<sequence length="285" mass="31148">MKIIYKLIFSIFFLFLTKYAIAASPENGWWWNSDQSGIGYSIETQDNTLFVTTFTYDSKGNPIWYSGSGLLSNDITTINLLQSIGGSCFTCAYTAAITSDSGMEINFSFTDSGHGNATVDNQTIPIERFNFGYEENDLRIIGNWTISAPFINRSNDIYGFSSVVSYIPSSDSVIGKSISGSSQLFITKENSDVFITTLPISNQENLVAAFIFNGLNEIQGKAVILDSGATEQEMGNALNQDGTLLIGFRNNLIINTPSDQSSSMSLITNSQVDTAIKNIDFSVTP</sequence>
<keyword evidence="1" id="KW-0732">Signal</keyword>
<proteinExistence type="predicted"/>
<dbReference type="EMBL" id="LR778175">
    <property type="protein sequence ID" value="CAB1277417.1"/>
    <property type="molecule type" value="Genomic_DNA"/>
</dbReference>
<dbReference type="RefSeq" id="WP_197744311.1">
    <property type="nucleotide sequence ID" value="NZ_LR778175.1"/>
</dbReference>
<evidence type="ECO:0000313" key="2">
    <source>
        <dbReference type="EMBL" id="CAB1277417.1"/>
    </source>
</evidence>
<accession>A0A7G1QBH1</accession>
<dbReference type="Proteomes" id="UP000516072">
    <property type="component" value="Chromosome"/>
</dbReference>
<gene>
    <name evidence="2" type="ORF">NSCAC_1658</name>
</gene>
<feature type="signal peptide" evidence="1">
    <location>
        <begin position="1"/>
        <end position="22"/>
    </location>
</feature>
<dbReference type="KEGG" id="ntg:NSCAC_1658"/>
<evidence type="ECO:0008006" key="4">
    <source>
        <dbReference type="Google" id="ProtNLM"/>
    </source>
</evidence>
<protein>
    <recommendedName>
        <fullName evidence="4">Bulb-type lectin domain-containing protein</fullName>
    </recommendedName>
</protein>
<dbReference type="AlphaFoldDB" id="A0A7G1QBH1"/>
<evidence type="ECO:0000256" key="1">
    <source>
        <dbReference type="SAM" id="SignalP"/>
    </source>
</evidence>
<keyword evidence="3" id="KW-1185">Reference proteome</keyword>
<organism evidence="2 3">
    <name type="scientific">Candidatus Nitrosacidococcus tergens</name>
    <dbReference type="NCBI Taxonomy" id="553981"/>
    <lineage>
        <taxon>Bacteria</taxon>
        <taxon>Pseudomonadati</taxon>
        <taxon>Pseudomonadota</taxon>
        <taxon>Gammaproteobacteria</taxon>
        <taxon>Chromatiales</taxon>
        <taxon>Chromatiaceae</taxon>
        <taxon>Candidatus Nitrosacidococcus</taxon>
    </lineage>
</organism>
<evidence type="ECO:0000313" key="3">
    <source>
        <dbReference type="Proteomes" id="UP000516072"/>
    </source>
</evidence>
<reference evidence="2 3" key="1">
    <citation type="submission" date="2020-03" db="EMBL/GenBank/DDBJ databases">
        <authorList>
            <person name="Picone N."/>
        </authorList>
    </citation>
    <scope>NUCLEOTIDE SEQUENCE [LARGE SCALE GENOMIC DNA]</scope>
    <source>
        <strain evidence="2">NSCAC1</strain>
    </source>
</reference>
<name>A0A7G1QBH1_9GAMM</name>
<feature type="chain" id="PRO_5028886013" description="Bulb-type lectin domain-containing protein" evidence="1">
    <location>
        <begin position="23"/>
        <end position="285"/>
    </location>
</feature>